<evidence type="ECO:0000256" key="1">
    <source>
        <dbReference type="SAM" id="SignalP"/>
    </source>
</evidence>
<organism evidence="2">
    <name type="scientific">Phytophthora nicotianae</name>
    <name type="common">Potato buckeye rot agent</name>
    <name type="synonym">Phytophthora parasitica</name>
    <dbReference type="NCBI Taxonomy" id="4792"/>
    <lineage>
        <taxon>Eukaryota</taxon>
        <taxon>Sar</taxon>
        <taxon>Stramenopiles</taxon>
        <taxon>Oomycota</taxon>
        <taxon>Peronosporomycetes</taxon>
        <taxon>Peronosporales</taxon>
        <taxon>Peronosporaceae</taxon>
        <taxon>Phytophthora</taxon>
    </lineage>
</organism>
<evidence type="ECO:0008006" key="3">
    <source>
        <dbReference type="Google" id="ProtNLM"/>
    </source>
</evidence>
<proteinExistence type="predicted"/>
<protein>
    <recommendedName>
        <fullName evidence="3">Lipid-binding serum glycoprotein N-terminal domain-containing protein</fullName>
    </recommendedName>
</protein>
<evidence type="ECO:0000313" key="2">
    <source>
        <dbReference type="EMBL" id="ETK76870.1"/>
    </source>
</evidence>
<dbReference type="VEuPathDB" id="FungiDB:PPTG_03744"/>
<keyword evidence="1" id="KW-0732">Signal</keyword>
<dbReference type="AlphaFoldDB" id="W2G3N3"/>
<name>W2G3N3_PHYNI</name>
<gene>
    <name evidence="2" type="ORF">L915_16798</name>
</gene>
<feature type="chain" id="PRO_5004815889" description="Lipid-binding serum glycoprotein N-terminal domain-containing protein" evidence="1">
    <location>
        <begin position="20"/>
        <end position="288"/>
    </location>
</feature>
<feature type="signal peptide" evidence="1">
    <location>
        <begin position="1"/>
        <end position="19"/>
    </location>
</feature>
<sequence length="288" mass="31758">MIKLFILAVTVALTTLCSSSIITEDGCMLIDFTAEEAEFEDLNAGIKTAKFDKLLGSMLGKYDPFNRSNIPLRFNFNRFLTISTAIDTISISGATGFVPQHINVTSPNSVSIETVSYGEIVVDVNLNAKVEAMGLPAQAQLRFVLEQPTVIVEVEANMYACEPGAPASVCTNLTVADLQNHLENATTKEPFANTIKKVLKRIKDASVKSFSLSYQSMSNFKLSFDSSSFVFRTLLHLIPDYEADDFNTEGIIKTGYLKIMSRHAPKLLNYFIKDMLEPSFGATCLTEE</sequence>
<accession>W2G3N3</accession>
<reference evidence="2" key="1">
    <citation type="submission" date="2013-11" db="EMBL/GenBank/DDBJ databases">
        <title>The Genome Sequence of Phytophthora parasitica CJ02B3.</title>
        <authorList>
            <consortium name="The Broad Institute Genomics Platform"/>
            <person name="Russ C."/>
            <person name="Tyler B."/>
            <person name="Panabieres F."/>
            <person name="Shan W."/>
            <person name="Tripathy S."/>
            <person name="Grunwald N."/>
            <person name="Machado M."/>
            <person name="Johnson C.S."/>
            <person name="Arredondo F."/>
            <person name="Hong C."/>
            <person name="Coffey M."/>
            <person name="Young S.K."/>
            <person name="Zeng Q."/>
            <person name="Gargeya S."/>
            <person name="Fitzgerald M."/>
            <person name="Abouelleil A."/>
            <person name="Alvarado L."/>
            <person name="Chapman S.B."/>
            <person name="Gainer-Dewar J."/>
            <person name="Goldberg J."/>
            <person name="Griggs A."/>
            <person name="Gujja S."/>
            <person name="Hansen M."/>
            <person name="Howarth C."/>
            <person name="Imamovic A."/>
            <person name="Ireland A."/>
            <person name="Larimer J."/>
            <person name="McCowan C."/>
            <person name="Murphy C."/>
            <person name="Pearson M."/>
            <person name="Poon T.W."/>
            <person name="Priest M."/>
            <person name="Roberts A."/>
            <person name="Saif S."/>
            <person name="Shea T."/>
            <person name="Sykes S."/>
            <person name="Wortman J."/>
            <person name="Nusbaum C."/>
            <person name="Birren B."/>
        </authorList>
    </citation>
    <scope>NUCLEOTIDE SEQUENCE [LARGE SCALE GENOMIC DNA]</scope>
    <source>
        <strain evidence="2">CJ02B3</strain>
    </source>
</reference>
<dbReference type="Proteomes" id="UP000053236">
    <property type="component" value="Unassembled WGS sequence"/>
</dbReference>
<dbReference type="EMBL" id="KI688526">
    <property type="protein sequence ID" value="ETK76870.1"/>
    <property type="molecule type" value="Genomic_DNA"/>
</dbReference>